<organism evidence="1 2">
    <name type="scientific">Akkermansia muciniphila</name>
    <dbReference type="NCBI Taxonomy" id="239935"/>
    <lineage>
        <taxon>Bacteria</taxon>
        <taxon>Pseudomonadati</taxon>
        <taxon>Verrucomicrobiota</taxon>
        <taxon>Verrucomicrobiia</taxon>
        <taxon>Verrucomicrobiales</taxon>
        <taxon>Akkermansiaceae</taxon>
        <taxon>Akkermansia</taxon>
    </lineage>
</organism>
<gene>
    <name evidence="1" type="ORF">CXU22_00070</name>
</gene>
<dbReference type="Gene3D" id="2.40.160.10">
    <property type="entry name" value="Porin"/>
    <property type="match status" value="1"/>
</dbReference>
<dbReference type="Proteomes" id="UP000236000">
    <property type="component" value="Unassembled WGS sequence"/>
</dbReference>
<reference evidence="1 2" key="1">
    <citation type="journal article" date="2017" name="BMC Genomics">
        <title>Genome sequencing of 39 Akkermansia muciniphila isolates reveals its population structure, genomic and functional diverisity, and global distribution in mammalian gut microbiotas.</title>
        <authorList>
            <person name="Guo X."/>
            <person name="Li S."/>
            <person name="Zhang J."/>
            <person name="Wu F."/>
            <person name="Li X."/>
            <person name="Wu D."/>
            <person name="Zhang M."/>
            <person name="Ou Z."/>
            <person name="Jie Z."/>
            <person name="Yan Q."/>
            <person name="Li P."/>
            <person name="Yi J."/>
            <person name="Peng Y."/>
        </authorList>
    </citation>
    <scope>NUCLEOTIDE SEQUENCE [LARGE SCALE GENOMIC DNA]</scope>
    <source>
        <strain evidence="1 2">GP24</strain>
    </source>
</reference>
<comment type="caution">
    <text evidence="1">The sequence shown here is derived from an EMBL/GenBank/DDBJ whole genome shotgun (WGS) entry which is preliminary data.</text>
</comment>
<accession>A0A2N8HH82</accession>
<proteinExistence type="predicted"/>
<sequence length="440" mass="48654">MIFRNAPLRCLPCNLFVDAVMKSLFLRNGLFAVCWCAAFSAAEAGARITQPQPAPGEPLPSLCRVLDRGPVLYRNDSSWIKKVKLTLIGQYQAAAVSPNGANKFCPSSGGHNSEWRRAYLGGDVVMGDGSWRLSNLTNVGDLEGRHREVRGEWTGSRTEWSLYELYLEKTMPGVKFRAGKLTPHLTSEYCLASSRIKTVERSALCNELISISNWGLEANFQKDAKSLYHSYGVYLNANGTDLKDEVQFHSADNVFALNAMKWKVASSAWDSQTLGYQYAHNFTEWRGRKIPSTSDYCGTGARDVISLSWDASRGAFSVMGNLLAGVGIVGQPGAKNVYGLVLQPVYRISPHLEGVFQYQCSFGNRSVKLNTRYAPSVTHYPGWVDSMHSFYLGLNCYLCPEAVNAVKLMLAVEYVASRADSATAKAFNGWSVFGAVRFKF</sequence>
<evidence type="ECO:0000313" key="2">
    <source>
        <dbReference type="Proteomes" id="UP000236000"/>
    </source>
</evidence>
<evidence type="ECO:0008006" key="3">
    <source>
        <dbReference type="Google" id="ProtNLM"/>
    </source>
</evidence>
<dbReference type="InterPro" id="IPR023614">
    <property type="entry name" value="Porin_dom_sf"/>
</dbReference>
<protein>
    <recommendedName>
        <fullName evidence="3">Alginate export domain-containing protein</fullName>
    </recommendedName>
</protein>
<dbReference type="EMBL" id="PJKA01000001">
    <property type="protein sequence ID" value="PNC20851.1"/>
    <property type="molecule type" value="Genomic_DNA"/>
</dbReference>
<dbReference type="AlphaFoldDB" id="A0A2N8HH82"/>
<evidence type="ECO:0000313" key="1">
    <source>
        <dbReference type="EMBL" id="PNC20851.1"/>
    </source>
</evidence>
<name>A0A2N8HH82_9BACT</name>